<feature type="domain" description="Alpha-2-macroglobulin" evidence="11">
    <location>
        <begin position="780"/>
        <end position="870"/>
    </location>
</feature>
<feature type="domain" description="Alpha-macroglobulin receptor-binding" evidence="12">
    <location>
        <begin position="1404"/>
        <end position="1492"/>
    </location>
</feature>
<keyword evidence="3" id="KW-0964">Secreted</keyword>
<dbReference type="InterPro" id="IPR008930">
    <property type="entry name" value="Terpenoid_cyclase/PrenylTrfase"/>
</dbReference>
<evidence type="ECO:0000256" key="9">
    <source>
        <dbReference type="SAM" id="SignalP"/>
    </source>
</evidence>
<dbReference type="InterPro" id="IPR011625">
    <property type="entry name" value="A2M_N_BRD"/>
</dbReference>
<evidence type="ECO:0000256" key="7">
    <source>
        <dbReference type="ARBA" id="ARBA00023157"/>
    </source>
</evidence>
<dbReference type="SUPFAM" id="SSF81296">
    <property type="entry name" value="E set domains"/>
    <property type="match status" value="1"/>
</dbReference>
<proteinExistence type="inferred from homology"/>
<feature type="domain" description="Alpha-2-macroglobulin bait region" evidence="10">
    <location>
        <begin position="451"/>
        <end position="601"/>
    </location>
</feature>
<protein>
    <recommendedName>
        <fullName evidence="15">Alpha-2-macroglobulin-like protein 1</fullName>
    </recommendedName>
</protein>
<reference evidence="13" key="1">
    <citation type="submission" date="2018-09" db="EMBL/GenBank/DDBJ databases">
        <title>Common duck and Muscovy duck high density SNP chip.</title>
        <authorList>
            <person name="Vignal A."/>
            <person name="Thebault N."/>
            <person name="Warren W.C."/>
        </authorList>
    </citation>
    <scope>NUCLEOTIDE SEQUENCE [LARGE SCALE GENOMIC DNA]</scope>
</reference>
<dbReference type="Gene3D" id="2.20.130.20">
    <property type="match status" value="2"/>
</dbReference>
<dbReference type="Pfam" id="PF07678">
    <property type="entry name" value="TED_complement"/>
    <property type="match status" value="1"/>
</dbReference>
<reference evidence="13" key="2">
    <citation type="submission" date="2025-08" db="UniProtKB">
        <authorList>
            <consortium name="Ensembl"/>
        </authorList>
    </citation>
    <scope>IDENTIFICATION</scope>
</reference>
<keyword evidence="4" id="KW-0646">Protease inhibitor</keyword>
<dbReference type="GO" id="GO:0004867">
    <property type="term" value="F:serine-type endopeptidase inhibitor activity"/>
    <property type="evidence" value="ECO:0007669"/>
    <property type="project" value="UniProtKB-KW"/>
</dbReference>
<dbReference type="Gene3D" id="1.50.10.20">
    <property type="match status" value="1"/>
</dbReference>
<dbReference type="InterPro" id="IPR050473">
    <property type="entry name" value="A2M/Complement_sys"/>
</dbReference>
<dbReference type="SUPFAM" id="SSF49410">
    <property type="entry name" value="Alpha-macroglobulin receptor domain"/>
    <property type="match status" value="1"/>
</dbReference>
<dbReference type="PANTHER" id="PTHR11412">
    <property type="entry name" value="MACROGLOBULIN / COMPLEMENT"/>
    <property type="match status" value="1"/>
</dbReference>
<keyword evidence="5 9" id="KW-0732">Signal</keyword>
<dbReference type="InterPro" id="IPR047565">
    <property type="entry name" value="Alpha-macroglob_thiol-ester_cl"/>
</dbReference>
<dbReference type="Gene3D" id="2.60.40.1940">
    <property type="match status" value="1"/>
</dbReference>
<keyword evidence="8" id="KW-0325">Glycoprotein</keyword>
<dbReference type="Pfam" id="PF07677">
    <property type="entry name" value="A2M_recep"/>
    <property type="match status" value="1"/>
</dbReference>
<evidence type="ECO:0000256" key="4">
    <source>
        <dbReference type="ARBA" id="ARBA00022690"/>
    </source>
</evidence>
<evidence type="ECO:0000259" key="11">
    <source>
        <dbReference type="SMART" id="SM01360"/>
    </source>
</evidence>
<dbReference type="SMART" id="SM01419">
    <property type="entry name" value="Thiol-ester_cl"/>
    <property type="match status" value="1"/>
</dbReference>
<name>A0A8C3GE87_CAIMO</name>
<dbReference type="InterPro" id="IPR009048">
    <property type="entry name" value="A-macroglobulin_rcpt-bd"/>
</dbReference>
<dbReference type="InterPro" id="IPR041813">
    <property type="entry name" value="A2M_TED"/>
</dbReference>
<dbReference type="Gene3D" id="2.60.40.690">
    <property type="entry name" value="Alpha-macroglobulin, receptor-binding domain"/>
    <property type="match status" value="1"/>
</dbReference>
<feature type="chain" id="PRO_5034387406" description="Alpha-2-macroglobulin-like protein 1" evidence="9">
    <location>
        <begin position="19"/>
        <end position="1524"/>
    </location>
</feature>
<dbReference type="InterPro" id="IPR040839">
    <property type="entry name" value="MG4"/>
</dbReference>
<evidence type="ECO:0008006" key="15">
    <source>
        <dbReference type="Google" id="ProtNLM"/>
    </source>
</evidence>
<dbReference type="SUPFAM" id="SSF48239">
    <property type="entry name" value="Terpenoid cyclases/Protein prenyltransferases"/>
    <property type="match status" value="1"/>
</dbReference>
<evidence type="ECO:0000256" key="1">
    <source>
        <dbReference type="ARBA" id="ARBA00004613"/>
    </source>
</evidence>
<organism evidence="13 14">
    <name type="scientific">Cairina moschata</name>
    <name type="common">Muscovy duck</name>
    <dbReference type="NCBI Taxonomy" id="8855"/>
    <lineage>
        <taxon>Eukaryota</taxon>
        <taxon>Metazoa</taxon>
        <taxon>Chordata</taxon>
        <taxon>Craniata</taxon>
        <taxon>Vertebrata</taxon>
        <taxon>Euteleostomi</taxon>
        <taxon>Archelosauria</taxon>
        <taxon>Archosauria</taxon>
        <taxon>Dinosauria</taxon>
        <taxon>Saurischia</taxon>
        <taxon>Theropoda</taxon>
        <taxon>Coelurosauria</taxon>
        <taxon>Aves</taxon>
        <taxon>Neognathae</taxon>
        <taxon>Galloanserae</taxon>
        <taxon>Anseriformes</taxon>
        <taxon>Anatidae</taxon>
        <taxon>Anatinae</taxon>
        <taxon>Cairina</taxon>
    </lineage>
</organism>
<dbReference type="Ensembl" id="ENSCMMT00000003784.1">
    <property type="protein sequence ID" value="ENSCMMP00000003372.1"/>
    <property type="gene ID" value="ENSCMMG00000002073.1"/>
</dbReference>
<evidence type="ECO:0000256" key="6">
    <source>
        <dbReference type="ARBA" id="ARBA00022900"/>
    </source>
</evidence>
<dbReference type="InterPro" id="IPR002890">
    <property type="entry name" value="MG2"/>
</dbReference>
<dbReference type="InterPro" id="IPR014756">
    <property type="entry name" value="Ig_E-set"/>
</dbReference>
<comment type="similarity">
    <text evidence="2">Belongs to the protease inhibitor I39 (alpha-2-macroglobulin) family.</text>
</comment>
<keyword evidence="14" id="KW-1185">Reference proteome</keyword>
<dbReference type="InterPro" id="IPR001599">
    <property type="entry name" value="Macroglobln_a2"/>
</dbReference>
<evidence type="ECO:0000256" key="2">
    <source>
        <dbReference type="ARBA" id="ARBA00010952"/>
    </source>
</evidence>
<keyword evidence="6" id="KW-0722">Serine protease inhibitor</keyword>
<dbReference type="Pfam" id="PF17789">
    <property type="entry name" value="MG4"/>
    <property type="match status" value="1"/>
</dbReference>
<dbReference type="GO" id="GO:0005615">
    <property type="term" value="C:extracellular space"/>
    <property type="evidence" value="ECO:0007669"/>
    <property type="project" value="InterPro"/>
</dbReference>
<dbReference type="Pfam" id="PF17791">
    <property type="entry name" value="MG3"/>
    <property type="match status" value="1"/>
</dbReference>
<evidence type="ECO:0000256" key="3">
    <source>
        <dbReference type="ARBA" id="ARBA00022525"/>
    </source>
</evidence>
<sequence length="1524" mass="169003">MWSITLLWGSILLPCVAGTSAVINYAVAIPSQLYHPFSETVCLQLSRKQAVPIHVTVTLQSKAGNATLITQTISQLIFFHCTSFQVPPPVGQPEEVAFIEITALGANTEVQKKQKVLIKHAEKKTLIQTDKPVYKPGQIVKLRIVTLDQKFIASNETHRLVELKDPKRNRIAQWLNVTPVGGIVDLSFPLAAEAPVGEYTIKTSDRTHTFSVEEYVLPKFSVSIQMPQVVTILEETFHLHICGMYTYGKPVQGSVKAVVCRKHIQYKRKSPKAKRSICKDYTGKTNEDGCFTTEVHVKTYHQKRTDNYDFNLEVVAALKESGTGVEFNTTENCKVTFGITTLQFWGTSYYYQQGAPYYGNLELKSGNGTHLKNKKVILTVSYGSRKQTKTYFTDDTGMASFVVETSSWNSSEVRLQAKTQPEEFSSQNMRVSYGTASLTLRAFYSSSRSSVRIQPVQAALPCGDVQQVTVNYHLLATELGDGAAGAEFYHLVLARGSLVHHGQTRVLLDPPVGQYSGTFKISLPIDIISPMAMLFVYTTFPEGQVAADSFSLKVSKCFRNHVKLGFSDTVALPGSAVHLHLQAAPRSLCSIRAVDQSVLLLRPEAELSRDNVYNMFSYPQEHPSILTDSYSDYCTVHKSSGTTSSQTTLPPTTTSPFLYNSYSYAVSQPDVYGLLRNSGLTFLTSLKIKSPIECRTQTTFYDYMLAYEHLEDLEDLDLELDYAVEHAESEHIELGSKAGPVRAWFPETFIWSLVPIKIFHVPVVVCYLSLYQYAPQKRLAPLSLHLCISDSGSAELSVTVPDSITDWSAMTFCTSETHGLGISETTSLRSFKPFFVEPILPYSIFRGESFPLTVKVFNYLKQCMVLQLSLMNSSDFEFVHANVKFTVCLCPDSAKTFFWDVKATKLGKVNFTVTAEVIDQKDVCTESTAVVPESGGKDTVVKHLLVKAEGLLEEKTHTSLLCPKGTSASETITFTLPENMVLGTERAHISFLGDILGTALDNIDELLQMSSGCGEQNMVHFAPNVFITRYLQETGQLTPEIKQKAIGYLESGYQRQLLYKHADGSYSAFGEGSEPGNTWLTALVLKTFSQAQDFIHIDEQNIKDAASALIKSQTPSGCFKSVGKLFNNGLMGAVEEGLGLSSAIITALIHAGTPRSDPAVQKALKCITDLVNADSGSSNLYSLALAANAFAVAGDKALKQKILKRLDKAAIRSDAQIFWSQQSKQEEDSLHWYRAPSVDVELTSSILMAHISKSSLSSDEIRKASQIVSWLIKQQNPYGGFASTQDTVVALEALALYATKTFSKDGPDLQVSLSSEGFSKNIRVDNTNRLLLQTVELPAIPRDYTVHVQGHGCLFLQAILQYHIPPPRKDLTFAVSVQTECTAPDATQFPVTVHARYTGNRVSTNMVLIQVELLSGYSPVADSLDELKKMPLVKKVESEADRVVLYLEELTRQPHAYTLLMQQDMPVKDHKPANIKVYDYYMPGELRCCTEEITEMSHWEELSEAVFLKLGFLVYDNTIPSMFI</sequence>
<keyword evidence="7" id="KW-1015">Disulfide bond</keyword>
<dbReference type="Gene3D" id="2.60.40.1930">
    <property type="match status" value="2"/>
</dbReference>
<comment type="subcellular location">
    <subcellularLocation>
        <location evidence="1">Secreted</location>
    </subcellularLocation>
</comment>
<dbReference type="CDD" id="cd02897">
    <property type="entry name" value="A2M_2"/>
    <property type="match status" value="1"/>
</dbReference>
<evidence type="ECO:0000313" key="13">
    <source>
        <dbReference type="Ensembl" id="ENSCMMP00000003372.1"/>
    </source>
</evidence>
<evidence type="ECO:0000313" key="14">
    <source>
        <dbReference type="Proteomes" id="UP000694556"/>
    </source>
</evidence>
<dbReference type="Gene3D" id="2.60.40.10">
    <property type="entry name" value="Immunoglobulins"/>
    <property type="match status" value="2"/>
</dbReference>
<dbReference type="Pfam" id="PF07703">
    <property type="entry name" value="A2M_BRD"/>
    <property type="match status" value="1"/>
</dbReference>
<dbReference type="Proteomes" id="UP000694556">
    <property type="component" value="Chromosome 1"/>
</dbReference>
<dbReference type="InterPro" id="IPR013783">
    <property type="entry name" value="Ig-like_fold"/>
</dbReference>
<dbReference type="PANTHER" id="PTHR11412:SF185">
    <property type="entry name" value="ALPHA-2-MACROGLOBULIN-LIKE PROTEIN 1"/>
    <property type="match status" value="1"/>
</dbReference>
<dbReference type="InterPro" id="IPR036595">
    <property type="entry name" value="A-macroglobulin_rcpt-bd_sf"/>
</dbReference>
<evidence type="ECO:0000259" key="12">
    <source>
        <dbReference type="SMART" id="SM01361"/>
    </source>
</evidence>
<evidence type="ECO:0000256" key="5">
    <source>
        <dbReference type="ARBA" id="ARBA00022729"/>
    </source>
</evidence>
<evidence type="ECO:0000259" key="10">
    <source>
        <dbReference type="SMART" id="SM01359"/>
    </source>
</evidence>
<evidence type="ECO:0000256" key="8">
    <source>
        <dbReference type="ARBA" id="ARBA00023180"/>
    </source>
</evidence>
<dbReference type="InterPro" id="IPR011626">
    <property type="entry name" value="Alpha-macroglobulin_TED"/>
</dbReference>
<dbReference type="Pfam" id="PF01835">
    <property type="entry name" value="MG2"/>
    <property type="match status" value="1"/>
</dbReference>
<dbReference type="InterPro" id="IPR041555">
    <property type="entry name" value="MG3"/>
</dbReference>
<reference evidence="13" key="3">
    <citation type="submission" date="2025-09" db="UniProtKB">
        <authorList>
            <consortium name="Ensembl"/>
        </authorList>
    </citation>
    <scope>IDENTIFICATION</scope>
</reference>
<dbReference type="FunFam" id="2.60.40.1930:FF:000001">
    <property type="entry name" value="CD109 isoform 3"/>
    <property type="match status" value="1"/>
</dbReference>
<accession>A0A8C3GE87</accession>
<feature type="signal peptide" evidence="9">
    <location>
        <begin position="1"/>
        <end position="18"/>
    </location>
</feature>
<dbReference type="Pfam" id="PF00207">
    <property type="entry name" value="A2M"/>
    <property type="match status" value="1"/>
</dbReference>
<dbReference type="FunFam" id="1.50.10.20:FF:000001">
    <property type="entry name" value="CD109 isoform 1"/>
    <property type="match status" value="1"/>
</dbReference>
<dbReference type="SMART" id="SM01359">
    <property type="entry name" value="A2M_N_2"/>
    <property type="match status" value="1"/>
</dbReference>
<dbReference type="SMART" id="SM01361">
    <property type="entry name" value="A2M_recep"/>
    <property type="match status" value="1"/>
</dbReference>
<dbReference type="Gene3D" id="2.60.120.1540">
    <property type="match status" value="1"/>
</dbReference>
<dbReference type="SMART" id="SM01360">
    <property type="entry name" value="A2M"/>
    <property type="match status" value="1"/>
</dbReference>